<keyword evidence="2" id="KW-1185">Reference proteome</keyword>
<organism evidence="1 2">
    <name type="scientific">Cypionkella aquatica</name>
    <dbReference type="NCBI Taxonomy" id="1756042"/>
    <lineage>
        <taxon>Bacteria</taxon>
        <taxon>Pseudomonadati</taxon>
        <taxon>Pseudomonadota</taxon>
        <taxon>Alphaproteobacteria</taxon>
        <taxon>Rhodobacterales</taxon>
        <taxon>Paracoccaceae</taxon>
        <taxon>Cypionkella</taxon>
    </lineage>
</organism>
<evidence type="ECO:0000313" key="1">
    <source>
        <dbReference type="EMBL" id="GLS86820.1"/>
    </source>
</evidence>
<comment type="caution">
    <text evidence="1">The sequence shown here is derived from an EMBL/GenBank/DDBJ whole genome shotgun (WGS) entry which is preliminary data.</text>
</comment>
<dbReference type="EMBL" id="BSPP01000007">
    <property type="protein sequence ID" value="GLS86820.1"/>
    <property type="molecule type" value="Genomic_DNA"/>
</dbReference>
<name>A0AA37TVV2_9RHOB</name>
<protein>
    <submittedName>
        <fullName evidence="1">Uncharacterized protein</fullName>
    </submittedName>
</protein>
<dbReference type="AlphaFoldDB" id="A0AA37TVV2"/>
<gene>
    <name evidence="1" type="ORF">GCM10010873_17940</name>
</gene>
<accession>A0AA37TVV2</accession>
<dbReference type="Proteomes" id="UP001157355">
    <property type="component" value="Unassembled WGS sequence"/>
</dbReference>
<reference evidence="1 2" key="1">
    <citation type="journal article" date="2014" name="Int. J. Syst. Evol. Microbiol.">
        <title>Complete genome sequence of Corynebacterium casei LMG S-19264T (=DSM 44701T), isolated from a smear-ripened cheese.</title>
        <authorList>
            <consortium name="US DOE Joint Genome Institute (JGI-PGF)"/>
            <person name="Walter F."/>
            <person name="Albersmeier A."/>
            <person name="Kalinowski J."/>
            <person name="Ruckert C."/>
        </authorList>
    </citation>
    <scope>NUCLEOTIDE SEQUENCE [LARGE SCALE GENOMIC DNA]</scope>
    <source>
        <strain evidence="1 2">NBRC 111766</strain>
    </source>
</reference>
<sequence length="102" mass="11012">MPKKFEDAVSAVLAGADPDQVAETILAETKPAEPEVKAPKIGEVIAQLVMDATMSYDQIVTLIHDQFKPCNTSARSVASVAARLRRDGVDVPHRRKAKAVTE</sequence>
<dbReference type="RefSeq" id="WP_284325011.1">
    <property type="nucleotide sequence ID" value="NZ_BSPP01000007.1"/>
</dbReference>
<evidence type="ECO:0000313" key="2">
    <source>
        <dbReference type="Proteomes" id="UP001157355"/>
    </source>
</evidence>
<proteinExistence type="predicted"/>